<accession>A0ABU3ZAT9</accession>
<gene>
    <name evidence="2" type="ORF">RVY80_09385</name>
</gene>
<evidence type="ECO:0000259" key="1">
    <source>
        <dbReference type="Pfam" id="PF09848"/>
    </source>
</evidence>
<dbReference type="RefSeq" id="WP_317330398.1">
    <property type="nucleotide sequence ID" value="NZ_JAWJZA010000012.1"/>
</dbReference>
<feature type="domain" description="Schlafen group 3-like DNA/RNA helicase" evidence="1">
    <location>
        <begin position="215"/>
        <end position="557"/>
    </location>
</feature>
<evidence type="ECO:0000313" key="2">
    <source>
        <dbReference type="EMBL" id="MDV5089033.1"/>
    </source>
</evidence>
<reference evidence="2 3" key="1">
    <citation type="submission" date="2023-10" db="EMBL/GenBank/DDBJ databases">
        <title>Veillonella sp. nov., isolated from a pig farm feces dump.</title>
        <authorList>
            <person name="Chang Y.-H."/>
        </authorList>
    </citation>
    <scope>NUCLEOTIDE SEQUENCE [LARGE SCALE GENOMIC DNA]</scope>
    <source>
        <strain evidence="2 3">YH-vei2233</strain>
    </source>
</reference>
<dbReference type="Gene3D" id="3.40.50.300">
    <property type="entry name" value="P-loop containing nucleotide triphosphate hydrolases"/>
    <property type="match status" value="1"/>
</dbReference>
<keyword evidence="2" id="KW-0547">Nucleotide-binding</keyword>
<dbReference type="SUPFAM" id="SSF52540">
    <property type="entry name" value="P-loop containing nucleoside triphosphate hydrolases"/>
    <property type="match status" value="1"/>
</dbReference>
<dbReference type="Proteomes" id="UP001272515">
    <property type="component" value="Unassembled WGS sequence"/>
</dbReference>
<dbReference type="Pfam" id="PF09848">
    <property type="entry name" value="SLFN-g3_helicase"/>
    <property type="match status" value="1"/>
</dbReference>
<keyword evidence="3" id="KW-1185">Reference proteome</keyword>
<dbReference type="InterPro" id="IPR027417">
    <property type="entry name" value="P-loop_NTPase"/>
</dbReference>
<protein>
    <submittedName>
        <fullName evidence="2">DNA/RNA helicase domain-containing protein</fullName>
    </submittedName>
</protein>
<comment type="caution">
    <text evidence="2">The sequence shown here is derived from an EMBL/GenBank/DDBJ whole genome shotgun (WGS) entry which is preliminary data.</text>
</comment>
<keyword evidence="2" id="KW-0378">Hydrolase</keyword>
<name>A0ABU3ZAT9_9FIRM</name>
<dbReference type="EMBL" id="JAWJZB010000011">
    <property type="protein sequence ID" value="MDV5089033.1"/>
    <property type="molecule type" value="Genomic_DNA"/>
</dbReference>
<dbReference type="InterPro" id="IPR018647">
    <property type="entry name" value="SLFN_3-like_DNA/RNA_helicase"/>
</dbReference>
<organism evidence="2 3">
    <name type="scientific">Veillonella absiana</name>
    <dbReference type="NCBI Taxonomy" id="3079305"/>
    <lineage>
        <taxon>Bacteria</taxon>
        <taxon>Bacillati</taxon>
        <taxon>Bacillota</taxon>
        <taxon>Negativicutes</taxon>
        <taxon>Veillonellales</taxon>
        <taxon>Veillonellaceae</taxon>
        <taxon>Veillonella</taxon>
    </lineage>
</organism>
<keyword evidence="2" id="KW-0347">Helicase</keyword>
<evidence type="ECO:0000313" key="3">
    <source>
        <dbReference type="Proteomes" id="UP001272515"/>
    </source>
</evidence>
<keyword evidence="2" id="KW-0067">ATP-binding</keyword>
<proteinExistence type="predicted"/>
<sequence length="571" mass="66337">MKFIVGTKLDEELLSPEKISYEYNVDQLNFLERIDPTSEKSNKYWSNWPILYILRQAQCVDASKKKIAKKRAHKPFAYIGQTTGGLRRMEEHRKSEDKQMFTMVNFIYSKEFNQSVTFDYESKLIQLFSAEGTYALTNGNSGLQDKDYYNKEYYDQGFYALWTRLLDDKIVSKTMNEIRNSDFYKYSPYKSLNAYQELAANAILSAIEAQTKEPIVINGMPGSGKTIIAIYMFKLLRDRCVEKHDMTTKMALVIPQVSLRTTLKKLFKGIYNLSPSDVIGPSELVKNHYDIVFVDEAHRLRQRKNIVNYKAHKNNNEVLHLDENATELDWVLATVDTPVLFFDADQTIGPSGLGESNFYETLESRCHRPLQRFELKTQMRVRAGDTYLTYIKEILDGKATHKKEVQNYEFKLVEAYSTFNELLNIKERDTGLARMLAGFAWKWISKKDKQQVDIIIDGIGRQWNTTPTDWVNSESSINEIGSIHCIQGYDLNYGFVILGPDIKYDVEKKCIYADKNKYFDVNGKKSATPEELTQYIKNIYYVLMTRGIKGTYLYVCDDDLKTYLKKYVDVI</sequence>
<dbReference type="GO" id="GO:0004386">
    <property type="term" value="F:helicase activity"/>
    <property type="evidence" value="ECO:0007669"/>
    <property type="project" value="UniProtKB-KW"/>
</dbReference>